<dbReference type="PANTHER" id="PTHR30349:SF64">
    <property type="entry name" value="PROPHAGE INTEGRASE INTD-RELATED"/>
    <property type="match status" value="1"/>
</dbReference>
<dbReference type="PANTHER" id="PTHR30349">
    <property type="entry name" value="PHAGE INTEGRASE-RELATED"/>
    <property type="match status" value="1"/>
</dbReference>
<evidence type="ECO:0000256" key="1">
    <source>
        <dbReference type="ARBA" id="ARBA00008857"/>
    </source>
</evidence>
<dbReference type="Proteomes" id="UP000024816">
    <property type="component" value="Unassembled WGS sequence"/>
</dbReference>
<dbReference type="InterPro" id="IPR050090">
    <property type="entry name" value="Tyrosine_recombinase_XerCD"/>
</dbReference>
<feature type="domain" description="Tyr recombinase" evidence="5">
    <location>
        <begin position="175"/>
        <end position="349"/>
    </location>
</feature>
<evidence type="ECO:0000256" key="3">
    <source>
        <dbReference type="ARBA" id="ARBA00023125"/>
    </source>
</evidence>
<comment type="similarity">
    <text evidence="1">Belongs to the 'phage' integrase family.</text>
</comment>
<evidence type="ECO:0000313" key="6">
    <source>
        <dbReference type="EMBL" id="KCZ90201.1"/>
    </source>
</evidence>
<name>A0A059FI45_9PROT</name>
<gene>
    <name evidence="6" type="ORF">HJA_03201</name>
</gene>
<evidence type="ECO:0000259" key="5">
    <source>
        <dbReference type="PROSITE" id="PS51898"/>
    </source>
</evidence>
<dbReference type="AlphaFoldDB" id="A0A059FI45"/>
<dbReference type="Gene3D" id="1.10.150.130">
    <property type="match status" value="1"/>
</dbReference>
<dbReference type="InterPro" id="IPR002104">
    <property type="entry name" value="Integrase_catalytic"/>
</dbReference>
<evidence type="ECO:0000256" key="4">
    <source>
        <dbReference type="ARBA" id="ARBA00023172"/>
    </source>
</evidence>
<protein>
    <submittedName>
        <fullName evidence="6">Integrase family protein</fullName>
    </submittedName>
</protein>
<dbReference type="EMBL" id="ARYJ01000002">
    <property type="protein sequence ID" value="KCZ90201.1"/>
    <property type="molecule type" value="Genomic_DNA"/>
</dbReference>
<dbReference type="STRING" id="1280952.HJA_03201"/>
<dbReference type="GO" id="GO:0015074">
    <property type="term" value="P:DNA integration"/>
    <property type="evidence" value="ECO:0007669"/>
    <property type="project" value="UniProtKB-KW"/>
</dbReference>
<evidence type="ECO:0000313" key="7">
    <source>
        <dbReference type="Proteomes" id="UP000024816"/>
    </source>
</evidence>
<keyword evidence="2" id="KW-0229">DNA integration</keyword>
<sequence>MARYAARVRYQVGKYWLGQRSGSPAWYRMWIDPKTRRTGRASLGTTDFEEAKAILNDWFVLNQSKTQEAPDETTLAEVFARFYEHHGQHLRSAVDIRRTLRYWLEFHGEATIKQALHQDQQLKFRNWLSAEKKLSQSSVRNALMIGKSALNWAWKRGDIASVPYVQLVNPPKPEPKGRPLEIEEVAKLLKAAREQHVRVLIAFLIGTAARTGAILDLHLSQIDLEHRLIDLNPKGREQTKKYRPTVKLPEQLAAYIEVRKQASGTEALVRYEGSAVESVKRSWASTRAAAGLSGNVQTYSFRHTIARWLRMQSVPAWEVAAQLGHKAPDYSTTEIYAPFDPAYLTKATDAIDLFLCQVARQLDADTVSEFLLESI</sequence>
<evidence type="ECO:0000256" key="2">
    <source>
        <dbReference type="ARBA" id="ARBA00022908"/>
    </source>
</evidence>
<dbReference type="SUPFAM" id="SSF56349">
    <property type="entry name" value="DNA breaking-rejoining enzymes"/>
    <property type="match status" value="1"/>
</dbReference>
<dbReference type="InterPro" id="IPR013762">
    <property type="entry name" value="Integrase-like_cat_sf"/>
</dbReference>
<dbReference type="InterPro" id="IPR011010">
    <property type="entry name" value="DNA_brk_join_enz"/>
</dbReference>
<dbReference type="GO" id="GO:0006310">
    <property type="term" value="P:DNA recombination"/>
    <property type="evidence" value="ECO:0007669"/>
    <property type="project" value="UniProtKB-KW"/>
</dbReference>
<dbReference type="Gene3D" id="1.10.443.10">
    <property type="entry name" value="Intergrase catalytic core"/>
    <property type="match status" value="1"/>
</dbReference>
<dbReference type="GO" id="GO:0003677">
    <property type="term" value="F:DNA binding"/>
    <property type="evidence" value="ECO:0007669"/>
    <property type="project" value="UniProtKB-KW"/>
</dbReference>
<reference evidence="6 7" key="1">
    <citation type="journal article" date="2014" name="Antonie Van Leeuwenhoek">
        <title>Hyphomonas beringensis sp. nov. and Hyphomonas chukchiensis sp. nov., isolated from surface seawater of the Bering Sea and Chukchi Sea.</title>
        <authorList>
            <person name="Li C."/>
            <person name="Lai Q."/>
            <person name="Li G."/>
            <person name="Dong C."/>
            <person name="Wang J."/>
            <person name="Liao Y."/>
            <person name="Shao Z."/>
        </authorList>
    </citation>
    <scope>NUCLEOTIDE SEQUENCE [LARGE SCALE GENOMIC DNA]</scope>
    <source>
        <strain evidence="6 7">VP2</strain>
    </source>
</reference>
<dbReference type="CDD" id="cd00796">
    <property type="entry name" value="INT_Rci_Hp1_C"/>
    <property type="match status" value="1"/>
</dbReference>
<dbReference type="Pfam" id="PF00589">
    <property type="entry name" value="Phage_integrase"/>
    <property type="match status" value="1"/>
</dbReference>
<keyword evidence="7" id="KW-1185">Reference proteome</keyword>
<dbReference type="eggNOG" id="COG0582">
    <property type="taxonomic scope" value="Bacteria"/>
</dbReference>
<accession>A0A059FI45</accession>
<proteinExistence type="inferred from homology"/>
<dbReference type="PATRIC" id="fig|1280952.3.peg.642"/>
<organism evidence="6 7">
    <name type="scientific">Hyphomonas jannaschiana VP2</name>
    <dbReference type="NCBI Taxonomy" id="1280952"/>
    <lineage>
        <taxon>Bacteria</taxon>
        <taxon>Pseudomonadati</taxon>
        <taxon>Pseudomonadota</taxon>
        <taxon>Alphaproteobacteria</taxon>
        <taxon>Hyphomonadales</taxon>
        <taxon>Hyphomonadaceae</taxon>
        <taxon>Hyphomonas</taxon>
    </lineage>
</organism>
<keyword evidence="4" id="KW-0233">DNA recombination</keyword>
<dbReference type="InterPro" id="IPR010998">
    <property type="entry name" value="Integrase_recombinase_N"/>
</dbReference>
<dbReference type="PROSITE" id="PS51898">
    <property type="entry name" value="TYR_RECOMBINASE"/>
    <property type="match status" value="1"/>
</dbReference>
<comment type="caution">
    <text evidence="6">The sequence shown here is derived from an EMBL/GenBank/DDBJ whole genome shotgun (WGS) entry which is preliminary data.</text>
</comment>
<keyword evidence="3" id="KW-0238">DNA-binding</keyword>